<dbReference type="Pfam" id="PF00534">
    <property type="entry name" value="Glycos_transf_1"/>
    <property type="match status" value="1"/>
</dbReference>
<dbReference type="PANTHER" id="PTHR12526:SF630">
    <property type="entry name" value="GLYCOSYLTRANSFERASE"/>
    <property type="match status" value="1"/>
</dbReference>
<accession>A0A6L2ZU09</accession>
<comment type="caution">
    <text evidence="3">The sequence shown here is derived from an EMBL/GenBank/DDBJ whole genome shotgun (WGS) entry which is preliminary data.</text>
</comment>
<dbReference type="Proteomes" id="UP000504756">
    <property type="component" value="Unassembled WGS sequence"/>
</dbReference>
<proteinExistence type="predicted"/>
<feature type="domain" description="Glycosyltransferase subfamily 4-like N-terminal" evidence="2">
    <location>
        <begin position="21"/>
        <end position="193"/>
    </location>
</feature>
<keyword evidence="3" id="KW-0808">Transferase</keyword>
<dbReference type="InterPro" id="IPR001296">
    <property type="entry name" value="Glyco_trans_1"/>
</dbReference>
<sequence>MRKNRKVKKNLLFVVPTWSLGGTEKVNVTVAEKLAEHNTVSLYTLCTPDKSIYPVNNAELYGEWTSSFRFFIRLSGLLGLLHLDTLNRSLLKNKAKRITRFSQKNNIDTIIVSGSSIYLIPFLKAQNPDKKVIAWCHFSASIYLGGYLRYTTSFWVKGLAAADEVICLTEEDKNKFLEINKRVQVINNPITIDNDEVSSLEEKVISWTGRIANPQKGIDYLAKVSAQLPQGWKISIAGDGDMELMKNLLQHYGAEDKVILHGALAGQDLKQHYLNSSIYLMTSRFEGFGLVLVEAMSFGLPIVAFNQTGSNHVLDGGRYGILVENGNVNQMVEKLQSLITDFDTRKMYQEKSLDRVKTFSLDKVVRSWENIL</sequence>
<dbReference type="AlphaFoldDB" id="A0A6L2ZU09"/>
<evidence type="ECO:0000313" key="3">
    <source>
        <dbReference type="EMBL" id="GFO51211.1"/>
    </source>
</evidence>
<evidence type="ECO:0000259" key="2">
    <source>
        <dbReference type="Pfam" id="PF13439"/>
    </source>
</evidence>
<gene>
    <name evidence="3" type="ORF">ikelab_04860</name>
</gene>
<reference evidence="3 4" key="1">
    <citation type="submission" date="2020-06" db="EMBL/GenBank/DDBJ databases">
        <title>Draft genome sequence of Lactic acid bacteria from Okinawan-style tofu.</title>
        <authorList>
            <person name="Takara I."/>
            <person name="Ikematsu S."/>
        </authorList>
    </citation>
    <scope>NUCLEOTIDE SEQUENCE [LARGE SCALE GENOMIC DNA]</scope>
    <source>
        <strain evidence="4">lg38</strain>
    </source>
</reference>
<feature type="domain" description="Glycosyl transferase family 1" evidence="1">
    <location>
        <begin position="197"/>
        <end position="351"/>
    </location>
</feature>
<name>A0A6L2ZU09_9LACT</name>
<dbReference type="PANTHER" id="PTHR12526">
    <property type="entry name" value="GLYCOSYLTRANSFERASE"/>
    <property type="match status" value="1"/>
</dbReference>
<dbReference type="InterPro" id="IPR028098">
    <property type="entry name" value="Glyco_trans_4-like_N"/>
</dbReference>
<evidence type="ECO:0000313" key="4">
    <source>
        <dbReference type="Proteomes" id="UP000504756"/>
    </source>
</evidence>
<protein>
    <submittedName>
        <fullName evidence="3">Putative glycosyltransferase</fullName>
    </submittedName>
</protein>
<organism evidence="3 4">
    <name type="scientific">Lactococcus garvieae</name>
    <dbReference type="NCBI Taxonomy" id="1363"/>
    <lineage>
        <taxon>Bacteria</taxon>
        <taxon>Bacillati</taxon>
        <taxon>Bacillota</taxon>
        <taxon>Bacilli</taxon>
        <taxon>Lactobacillales</taxon>
        <taxon>Streptococcaceae</taxon>
        <taxon>Lactococcus</taxon>
    </lineage>
</organism>
<dbReference type="EMBL" id="BLXU01000002">
    <property type="protein sequence ID" value="GFO51211.1"/>
    <property type="molecule type" value="Genomic_DNA"/>
</dbReference>
<dbReference type="GO" id="GO:0016757">
    <property type="term" value="F:glycosyltransferase activity"/>
    <property type="evidence" value="ECO:0007669"/>
    <property type="project" value="InterPro"/>
</dbReference>
<dbReference type="Pfam" id="PF13439">
    <property type="entry name" value="Glyco_transf_4"/>
    <property type="match status" value="1"/>
</dbReference>
<evidence type="ECO:0000259" key="1">
    <source>
        <dbReference type="Pfam" id="PF00534"/>
    </source>
</evidence>
<dbReference type="Gene3D" id="3.40.50.2000">
    <property type="entry name" value="Glycogen Phosphorylase B"/>
    <property type="match status" value="2"/>
</dbReference>
<dbReference type="SUPFAM" id="SSF53756">
    <property type="entry name" value="UDP-Glycosyltransferase/glycogen phosphorylase"/>
    <property type="match status" value="1"/>
</dbReference>